<protein>
    <recommendedName>
        <fullName evidence="2">DUF4806 domain-containing protein</fullName>
    </recommendedName>
</protein>
<reference evidence="3" key="1">
    <citation type="submission" date="2022-01" db="EMBL/GenBank/DDBJ databases">
        <authorList>
            <person name="King R."/>
        </authorList>
    </citation>
    <scope>NUCLEOTIDE SEQUENCE</scope>
</reference>
<evidence type="ECO:0000256" key="1">
    <source>
        <dbReference type="SAM" id="MobiDB-lite"/>
    </source>
</evidence>
<sequence length="393" mass="44444">MAEESGTVQKTWTIVKFIDEDTVAMVPTIWLTNSENGWNCLWPPLPAYRISVAVRTHEMNTCWPSFKVTMFRNATYDDYQKARKAVLKAEDTSDLNTDVEMTVRRKKINRISSDSSEENDVLVKIRTPPKFTGKSFKANDKNVKMVKQKLVLSSQLSCHKQNAKLLEPGTSSEGNNQNLSKNVDLTNSNLNDSLGFERHDNGQANESVNASAPKHVQPSVRPRTIASNNSNDPKCTCCPVHVHYIKEILRQLTFIKSRVDDIPIEPILKNPVSLHEKSLFENPAVNDEALSELNNALKDTNFFEKAVNELSRLGGRNIYDFCVRCLKKVMTDELANQYSWLGRRNKKNFSVMEVSKLIIAAAEAGGKAKNKKEVEDAVSGWLRRANDRIKSKR</sequence>
<gene>
    <name evidence="3" type="ORF">CEUTPL_LOCUS11965</name>
</gene>
<dbReference type="AlphaFoldDB" id="A0A9N9MVT9"/>
<evidence type="ECO:0000259" key="2">
    <source>
        <dbReference type="Pfam" id="PF16064"/>
    </source>
</evidence>
<organism evidence="3 4">
    <name type="scientific">Ceutorhynchus assimilis</name>
    <name type="common">cabbage seed weevil</name>
    <dbReference type="NCBI Taxonomy" id="467358"/>
    <lineage>
        <taxon>Eukaryota</taxon>
        <taxon>Metazoa</taxon>
        <taxon>Ecdysozoa</taxon>
        <taxon>Arthropoda</taxon>
        <taxon>Hexapoda</taxon>
        <taxon>Insecta</taxon>
        <taxon>Pterygota</taxon>
        <taxon>Neoptera</taxon>
        <taxon>Endopterygota</taxon>
        <taxon>Coleoptera</taxon>
        <taxon>Polyphaga</taxon>
        <taxon>Cucujiformia</taxon>
        <taxon>Curculionidae</taxon>
        <taxon>Ceutorhynchinae</taxon>
        <taxon>Ceutorhynchus</taxon>
    </lineage>
</organism>
<evidence type="ECO:0000313" key="3">
    <source>
        <dbReference type="EMBL" id="CAG9771534.1"/>
    </source>
</evidence>
<name>A0A9N9MVT9_9CUCU</name>
<feature type="compositionally biased region" description="Polar residues" evidence="1">
    <location>
        <begin position="169"/>
        <end position="192"/>
    </location>
</feature>
<proteinExistence type="predicted"/>
<feature type="region of interest" description="Disordered" evidence="1">
    <location>
        <begin position="166"/>
        <end position="226"/>
    </location>
</feature>
<accession>A0A9N9MVT9</accession>
<keyword evidence="4" id="KW-1185">Reference proteome</keyword>
<dbReference type="InterPro" id="IPR032071">
    <property type="entry name" value="DUF4806"/>
</dbReference>
<dbReference type="Pfam" id="PF16064">
    <property type="entry name" value="DUF4806"/>
    <property type="match status" value="1"/>
</dbReference>
<dbReference type="EMBL" id="OU892283">
    <property type="protein sequence ID" value="CAG9771534.1"/>
    <property type="molecule type" value="Genomic_DNA"/>
</dbReference>
<feature type="domain" description="DUF4806" evidence="2">
    <location>
        <begin position="278"/>
        <end position="359"/>
    </location>
</feature>
<dbReference type="Proteomes" id="UP001152799">
    <property type="component" value="Chromosome 7"/>
</dbReference>
<dbReference type="PANTHER" id="PTHR34153">
    <property type="entry name" value="SI:CH211-262H13.3-RELATED-RELATED"/>
    <property type="match status" value="1"/>
</dbReference>
<dbReference type="OrthoDB" id="6784356at2759"/>
<evidence type="ECO:0000313" key="4">
    <source>
        <dbReference type="Proteomes" id="UP001152799"/>
    </source>
</evidence>
<dbReference type="PANTHER" id="PTHR34153:SF2">
    <property type="entry name" value="SI:CH211-262H13.3-RELATED"/>
    <property type="match status" value="1"/>
</dbReference>